<feature type="compositionally biased region" description="Pro residues" evidence="1">
    <location>
        <begin position="129"/>
        <end position="140"/>
    </location>
</feature>
<name>A0A067QA59_9AGAM</name>
<reference evidence="3" key="1">
    <citation type="journal article" date="2014" name="Proc. Natl. Acad. Sci. U.S.A.">
        <title>Extensive sampling of basidiomycete genomes demonstrates inadequacy of the white-rot/brown-rot paradigm for wood decay fungi.</title>
        <authorList>
            <person name="Riley R."/>
            <person name="Salamov A.A."/>
            <person name="Brown D.W."/>
            <person name="Nagy L.G."/>
            <person name="Floudas D."/>
            <person name="Held B.W."/>
            <person name="Levasseur A."/>
            <person name="Lombard V."/>
            <person name="Morin E."/>
            <person name="Otillar R."/>
            <person name="Lindquist E.A."/>
            <person name="Sun H."/>
            <person name="LaButti K.M."/>
            <person name="Schmutz J."/>
            <person name="Jabbour D."/>
            <person name="Luo H."/>
            <person name="Baker S.E."/>
            <person name="Pisabarro A.G."/>
            <person name="Walton J.D."/>
            <person name="Blanchette R.A."/>
            <person name="Henrissat B."/>
            <person name="Martin F."/>
            <person name="Cullen D."/>
            <person name="Hibbett D.S."/>
            <person name="Grigoriev I.V."/>
        </authorList>
    </citation>
    <scope>NUCLEOTIDE SEQUENCE [LARGE SCALE GENOMIC DNA]</scope>
    <source>
        <strain evidence="3">MUCL 33604</strain>
    </source>
</reference>
<dbReference type="OrthoDB" id="3262473at2759"/>
<feature type="region of interest" description="Disordered" evidence="1">
    <location>
        <begin position="155"/>
        <end position="180"/>
    </location>
</feature>
<dbReference type="HOGENOM" id="CLU_111214_0_0_1"/>
<gene>
    <name evidence="2" type="ORF">JAAARDRAFT_189390</name>
</gene>
<feature type="compositionally biased region" description="Acidic residues" evidence="1">
    <location>
        <begin position="55"/>
        <end position="67"/>
    </location>
</feature>
<dbReference type="InParanoid" id="A0A067QA59"/>
<evidence type="ECO:0000256" key="1">
    <source>
        <dbReference type="SAM" id="MobiDB-lite"/>
    </source>
</evidence>
<feature type="compositionally biased region" description="Polar residues" evidence="1">
    <location>
        <begin position="155"/>
        <end position="177"/>
    </location>
</feature>
<protein>
    <submittedName>
        <fullName evidence="2">Uncharacterized protein</fullName>
    </submittedName>
</protein>
<accession>A0A067QA59</accession>
<feature type="region of interest" description="Disordered" evidence="1">
    <location>
        <begin position="32"/>
        <end position="82"/>
    </location>
</feature>
<dbReference type="Proteomes" id="UP000027265">
    <property type="component" value="Unassembled WGS sequence"/>
</dbReference>
<evidence type="ECO:0000313" key="2">
    <source>
        <dbReference type="EMBL" id="KDQ63864.1"/>
    </source>
</evidence>
<proteinExistence type="predicted"/>
<dbReference type="EMBL" id="KL197710">
    <property type="protein sequence ID" value="KDQ63864.1"/>
    <property type="molecule type" value="Genomic_DNA"/>
</dbReference>
<keyword evidence="3" id="KW-1185">Reference proteome</keyword>
<dbReference type="AlphaFoldDB" id="A0A067QA59"/>
<evidence type="ECO:0000313" key="3">
    <source>
        <dbReference type="Proteomes" id="UP000027265"/>
    </source>
</evidence>
<sequence length="218" mass="24599">MLKRQRPATPPPAPEAPELVPGLSVLEIYHRGSKRRRTSAPSLDGPSRGWGGSIDDFDDDCDDDGEDERYGFQETGAGSGQHLNHWQEVAGVYRNTNSVLHDLHTEHQHRIMFLSPPSSPQVPNRQPLQPYPHQTPPARPLHPQKVYIPLPQESRQYSGASPSKSNLVSPSPTSVQTFGLDETQLVKERYEDANRLLRSLFLGRRRELDDHANPRPQR</sequence>
<feature type="region of interest" description="Disordered" evidence="1">
    <location>
        <begin position="117"/>
        <end position="140"/>
    </location>
</feature>
<organism evidence="2 3">
    <name type="scientific">Jaapia argillacea MUCL 33604</name>
    <dbReference type="NCBI Taxonomy" id="933084"/>
    <lineage>
        <taxon>Eukaryota</taxon>
        <taxon>Fungi</taxon>
        <taxon>Dikarya</taxon>
        <taxon>Basidiomycota</taxon>
        <taxon>Agaricomycotina</taxon>
        <taxon>Agaricomycetes</taxon>
        <taxon>Agaricomycetidae</taxon>
        <taxon>Jaapiales</taxon>
        <taxon>Jaapiaceae</taxon>
        <taxon>Jaapia</taxon>
    </lineage>
</organism>